<accession>A0ABN3DSC2</accession>
<feature type="coiled-coil region" evidence="1">
    <location>
        <begin position="184"/>
        <end position="215"/>
    </location>
</feature>
<comment type="caution">
    <text evidence="2">The sequence shown here is derived from an EMBL/GenBank/DDBJ whole genome shotgun (WGS) entry which is preliminary data.</text>
</comment>
<reference evidence="2 3" key="1">
    <citation type="journal article" date="2019" name="Int. J. Syst. Evol. Microbiol.">
        <title>The Global Catalogue of Microorganisms (GCM) 10K type strain sequencing project: providing services to taxonomists for standard genome sequencing and annotation.</title>
        <authorList>
            <consortium name="The Broad Institute Genomics Platform"/>
            <consortium name="The Broad Institute Genome Sequencing Center for Infectious Disease"/>
            <person name="Wu L."/>
            <person name="Ma J."/>
        </authorList>
    </citation>
    <scope>NUCLEOTIDE SEQUENCE [LARGE SCALE GENOMIC DNA]</scope>
    <source>
        <strain evidence="2 3">JCM 3053</strain>
    </source>
</reference>
<keyword evidence="1" id="KW-0175">Coiled coil</keyword>
<evidence type="ECO:0000256" key="1">
    <source>
        <dbReference type="SAM" id="Coils"/>
    </source>
</evidence>
<dbReference type="Proteomes" id="UP001501474">
    <property type="component" value="Unassembled WGS sequence"/>
</dbReference>
<feature type="coiled-coil region" evidence="1">
    <location>
        <begin position="89"/>
        <end position="138"/>
    </location>
</feature>
<gene>
    <name evidence="2" type="ORF">GCM10010104_40190</name>
</gene>
<evidence type="ECO:0000313" key="2">
    <source>
        <dbReference type="EMBL" id="GAA2240616.1"/>
    </source>
</evidence>
<keyword evidence="3" id="KW-1185">Reference proteome</keyword>
<evidence type="ECO:0000313" key="3">
    <source>
        <dbReference type="Proteomes" id="UP001501474"/>
    </source>
</evidence>
<dbReference type="RefSeq" id="WP_234845071.1">
    <property type="nucleotide sequence ID" value="NZ_BAAART010000083.1"/>
</dbReference>
<proteinExistence type="predicted"/>
<name>A0ABN3DSC2_9ACTN</name>
<dbReference type="Pfam" id="PF03993">
    <property type="entry name" value="DUF349"/>
    <property type="match status" value="3"/>
</dbReference>
<feature type="coiled-coil region" evidence="1">
    <location>
        <begin position="320"/>
        <end position="384"/>
    </location>
</feature>
<dbReference type="EMBL" id="BAAART010000083">
    <property type="protein sequence ID" value="GAA2240616.1"/>
    <property type="molecule type" value="Genomic_DNA"/>
</dbReference>
<sequence>MSSDPWGRVDETGTVYVRTADGEQVVGSWQAGSPEEALAYFERKYEGLVVEIGLLEKRVKTTDLSAKDAQAAIDHIREQVDAHHVVGDLDALRVRLDKLVELVEARREERKAQRAKQSDEARKSKEALVAEAEELSQSDQWRAAGERLRALVDTWKGLPRLDRKSDDELWHRFSHARSAFSKRRKQHFAQLDAQREEARRIKERLVSEAEALSNSTDWGATAARYRELMAEWKAAGRAQREHEDDLWNRFRGAQDVFFAARSSVFAERDAEQAENLKLKEELAEEAEKLLPVTDLKAARAAFRNVNERWEAIGHVPRDARPKVEGRMHAVERAIQEAEEAEWRRTNPEARARAAGLTGQLQAAVDKLRGQIEQARAQGNNAKADKLQRELDGRQALLDQALKGLQEFGG</sequence>
<dbReference type="InterPro" id="IPR007139">
    <property type="entry name" value="DUF349"/>
</dbReference>
<organism evidence="2 3">
    <name type="scientific">Streptomyces indiaensis</name>
    <dbReference type="NCBI Taxonomy" id="284033"/>
    <lineage>
        <taxon>Bacteria</taxon>
        <taxon>Bacillati</taxon>
        <taxon>Actinomycetota</taxon>
        <taxon>Actinomycetes</taxon>
        <taxon>Kitasatosporales</taxon>
        <taxon>Streptomycetaceae</taxon>
        <taxon>Streptomyces</taxon>
    </lineage>
</organism>
<protein>
    <submittedName>
        <fullName evidence="2">DUF349 domain-containing protein</fullName>
    </submittedName>
</protein>